<evidence type="ECO:0000313" key="2">
    <source>
        <dbReference type="EMBL" id="TDH61816.1"/>
    </source>
</evidence>
<sequence>MHRRTLLGASGLLAMPALRARAQADWPDKPVTIIVPFAAGSSSDIIGRSIAQYLQQTTGKPFVVENRPGATGEVGARQVIRSAPDGATLMHAPISTWAINVALRPNLGYDPVAQLTRITQTVRTPNILVVNPQAVPVDDLPGLVAWLKKNARTAAYPSSGVGSSDHLTGEMFKLATGTDMAHVPYSGGGPAMTSLIAGTTQVSFQNLGAVIPHIRDGRLKAILTTAEARSPVLPDVPTATEAGLKEFVVYSWQGFGGPPGMAPALLQRVHAAAVEALRSPQVAPRLTDLGFDIVANSPAEFAAFQQKEIARWTQVVKAGNITPD</sequence>
<dbReference type="RefSeq" id="WP_133289395.1">
    <property type="nucleotide sequence ID" value="NZ_SMSJ01000017.1"/>
</dbReference>
<name>A0A4R5QFL1_9PROT</name>
<organism evidence="2 3">
    <name type="scientific">Dankookia rubra</name>
    <dbReference type="NCBI Taxonomy" id="1442381"/>
    <lineage>
        <taxon>Bacteria</taxon>
        <taxon>Pseudomonadati</taxon>
        <taxon>Pseudomonadota</taxon>
        <taxon>Alphaproteobacteria</taxon>
        <taxon>Acetobacterales</taxon>
        <taxon>Roseomonadaceae</taxon>
        <taxon>Dankookia</taxon>
    </lineage>
</organism>
<proteinExistence type="inferred from homology"/>
<dbReference type="AlphaFoldDB" id="A0A4R5QFL1"/>
<dbReference type="CDD" id="cd07012">
    <property type="entry name" value="PBP2_Bug_TTT"/>
    <property type="match status" value="1"/>
</dbReference>
<dbReference type="InterPro" id="IPR005064">
    <property type="entry name" value="BUG"/>
</dbReference>
<accession>A0A4R5QFL1</accession>
<dbReference type="Gene3D" id="3.40.190.150">
    <property type="entry name" value="Bordetella uptake gene, domain 1"/>
    <property type="match status" value="1"/>
</dbReference>
<gene>
    <name evidence="2" type="ORF">E2C06_14875</name>
</gene>
<evidence type="ECO:0000313" key="3">
    <source>
        <dbReference type="Proteomes" id="UP000295096"/>
    </source>
</evidence>
<dbReference type="OrthoDB" id="7250553at2"/>
<keyword evidence="3" id="KW-1185">Reference proteome</keyword>
<dbReference type="InterPro" id="IPR042100">
    <property type="entry name" value="Bug_dom1"/>
</dbReference>
<dbReference type="EMBL" id="SMSJ01000017">
    <property type="protein sequence ID" value="TDH61816.1"/>
    <property type="molecule type" value="Genomic_DNA"/>
</dbReference>
<reference evidence="2 3" key="1">
    <citation type="journal article" date="2016" name="J. Microbiol.">
        <title>Dankookia rubra gen. nov., sp. nov., an alphaproteobacterium isolated from sediment of a shallow stream.</title>
        <authorList>
            <person name="Kim W.H."/>
            <person name="Kim D.H."/>
            <person name="Kang K."/>
            <person name="Ahn T.Y."/>
        </authorList>
    </citation>
    <scope>NUCLEOTIDE SEQUENCE [LARGE SCALE GENOMIC DNA]</scope>
    <source>
        <strain evidence="2 3">JCM30602</strain>
    </source>
</reference>
<dbReference type="Gene3D" id="3.40.190.10">
    <property type="entry name" value="Periplasmic binding protein-like II"/>
    <property type="match status" value="1"/>
</dbReference>
<evidence type="ECO:0000256" key="1">
    <source>
        <dbReference type="ARBA" id="ARBA00006987"/>
    </source>
</evidence>
<dbReference type="Pfam" id="PF03401">
    <property type="entry name" value="TctC"/>
    <property type="match status" value="1"/>
</dbReference>
<dbReference type="Proteomes" id="UP000295096">
    <property type="component" value="Unassembled WGS sequence"/>
</dbReference>
<dbReference type="PIRSF" id="PIRSF017082">
    <property type="entry name" value="YflP"/>
    <property type="match status" value="1"/>
</dbReference>
<comment type="similarity">
    <text evidence="1">Belongs to the UPF0065 (bug) family.</text>
</comment>
<dbReference type="PANTHER" id="PTHR42928:SF5">
    <property type="entry name" value="BLR1237 PROTEIN"/>
    <property type="match status" value="1"/>
</dbReference>
<comment type="caution">
    <text evidence="2">The sequence shown here is derived from an EMBL/GenBank/DDBJ whole genome shotgun (WGS) entry which is preliminary data.</text>
</comment>
<dbReference type="PANTHER" id="PTHR42928">
    <property type="entry name" value="TRICARBOXYLATE-BINDING PROTEIN"/>
    <property type="match status" value="1"/>
</dbReference>
<protein>
    <submittedName>
        <fullName evidence="2">Tripartite tricarboxylate transporter substrate binding protein</fullName>
    </submittedName>
</protein>